<gene>
    <name evidence="5" type="ORF">A9306_08410</name>
</gene>
<evidence type="ECO:0008006" key="7">
    <source>
        <dbReference type="Google" id="ProtNLM"/>
    </source>
</evidence>
<keyword evidence="3" id="KW-0680">Restriction system</keyword>
<reference evidence="5 6" key="1">
    <citation type="submission" date="2016-06" db="EMBL/GenBank/DDBJ databases">
        <title>Draft genome of Moraxella atlantae CCUG 59586.</title>
        <authorList>
            <person name="Salva-Serra F."/>
            <person name="Engstrom-Jakobsson H."/>
            <person name="Thorell K."/>
            <person name="Gonzales-Siles L."/>
            <person name="Karlsson R."/>
            <person name="Boulund F."/>
            <person name="Engstrand L."/>
            <person name="Kristiansson E."/>
            <person name="Moore E."/>
        </authorList>
    </citation>
    <scope>NUCLEOTIDE SEQUENCE [LARGE SCALE GENOMIC DNA]</scope>
    <source>
        <strain evidence="5 6">CCUG 59586</strain>
    </source>
</reference>
<keyword evidence="1" id="KW-0489">Methyltransferase</keyword>
<comment type="catalytic activity">
    <reaction evidence="4">
        <text>a 2'-deoxycytidine in DNA + S-adenosyl-L-methionine = a 5-methyl-2'-deoxycytidine in DNA + S-adenosyl-L-homocysteine + H(+)</text>
        <dbReference type="Rhea" id="RHEA:13681"/>
        <dbReference type="Rhea" id="RHEA-COMP:11369"/>
        <dbReference type="Rhea" id="RHEA-COMP:11370"/>
        <dbReference type="ChEBI" id="CHEBI:15378"/>
        <dbReference type="ChEBI" id="CHEBI:57856"/>
        <dbReference type="ChEBI" id="CHEBI:59789"/>
        <dbReference type="ChEBI" id="CHEBI:85452"/>
        <dbReference type="ChEBI" id="CHEBI:85454"/>
        <dbReference type="EC" id="2.1.1.37"/>
    </reaction>
</comment>
<dbReference type="Pfam" id="PF00145">
    <property type="entry name" value="DNA_methylase"/>
    <property type="match status" value="1"/>
</dbReference>
<protein>
    <recommendedName>
        <fullName evidence="7">DNA (cytosine-5-)-methyltransferase</fullName>
    </recommendedName>
</protein>
<evidence type="ECO:0000256" key="2">
    <source>
        <dbReference type="ARBA" id="ARBA00022679"/>
    </source>
</evidence>
<dbReference type="EMBL" id="LZNA01000041">
    <property type="protein sequence ID" value="OBX79553.1"/>
    <property type="molecule type" value="Genomic_DNA"/>
</dbReference>
<dbReference type="Proteomes" id="UP000092616">
    <property type="component" value="Unassembled WGS sequence"/>
</dbReference>
<dbReference type="GO" id="GO:0032259">
    <property type="term" value="P:methylation"/>
    <property type="evidence" value="ECO:0007669"/>
    <property type="project" value="UniProtKB-KW"/>
</dbReference>
<evidence type="ECO:0000256" key="4">
    <source>
        <dbReference type="ARBA" id="ARBA00047422"/>
    </source>
</evidence>
<dbReference type="InterPro" id="IPR029063">
    <property type="entry name" value="SAM-dependent_MTases_sf"/>
</dbReference>
<sequence>MTTHQGKLLHYKQLTLFDNTSSSSMADSKTSHTTLKAIDLFAGVGGIRLGFQQVFKEKLTFVFASELEN</sequence>
<comment type="caution">
    <text evidence="5">The sequence shown here is derived from an EMBL/GenBank/DDBJ whole genome shotgun (WGS) entry which is preliminary data.</text>
</comment>
<organism evidence="5 6">
    <name type="scientific">Faucicola atlantae</name>
    <dbReference type="NCBI Taxonomy" id="34059"/>
    <lineage>
        <taxon>Bacteria</taxon>
        <taxon>Pseudomonadati</taxon>
        <taxon>Pseudomonadota</taxon>
        <taxon>Gammaproteobacteria</taxon>
        <taxon>Moraxellales</taxon>
        <taxon>Moraxellaceae</taxon>
        <taxon>Faucicola</taxon>
    </lineage>
</organism>
<dbReference type="GO" id="GO:0009307">
    <property type="term" value="P:DNA restriction-modification system"/>
    <property type="evidence" value="ECO:0007669"/>
    <property type="project" value="UniProtKB-KW"/>
</dbReference>
<evidence type="ECO:0000256" key="1">
    <source>
        <dbReference type="ARBA" id="ARBA00022603"/>
    </source>
</evidence>
<keyword evidence="6" id="KW-1185">Reference proteome</keyword>
<evidence type="ECO:0000313" key="5">
    <source>
        <dbReference type="EMBL" id="OBX79553.1"/>
    </source>
</evidence>
<dbReference type="Gene3D" id="3.40.50.150">
    <property type="entry name" value="Vaccinia Virus protein VP39"/>
    <property type="match status" value="1"/>
</dbReference>
<evidence type="ECO:0000256" key="3">
    <source>
        <dbReference type="ARBA" id="ARBA00022747"/>
    </source>
</evidence>
<keyword evidence="2" id="KW-0808">Transferase</keyword>
<dbReference type="AlphaFoldDB" id="A0A1B8QDF4"/>
<proteinExistence type="predicted"/>
<dbReference type="InterPro" id="IPR001525">
    <property type="entry name" value="C5_MeTfrase"/>
</dbReference>
<name>A0A1B8QDF4_9GAMM</name>
<accession>A0A1B8QDF4</accession>
<dbReference type="GO" id="GO:0003886">
    <property type="term" value="F:DNA (cytosine-5-)-methyltransferase activity"/>
    <property type="evidence" value="ECO:0007669"/>
    <property type="project" value="UniProtKB-EC"/>
</dbReference>
<evidence type="ECO:0000313" key="6">
    <source>
        <dbReference type="Proteomes" id="UP000092616"/>
    </source>
</evidence>